<comment type="caution">
    <text evidence="1">The sequence shown here is derived from an EMBL/GenBank/DDBJ whole genome shotgun (WGS) entry which is preliminary data.</text>
</comment>
<evidence type="ECO:0000313" key="2">
    <source>
        <dbReference type="Proteomes" id="UP001189429"/>
    </source>
</evidence>
<evidence type="ECO:0000313" key="1">
    <source>
        <dbReference type="EMBL" id="CAK0793848.1"/>
    </source>
</evidence>
<dbReference type="InterPro" id="IPR029063">
    <property type="entry name" value="SAM-dependent_MTases_sf"/>
</dbReference>
<feature type="non-terminal residue" evidence="1">
    <location>
        <position position="343"/>
    </location>
</feature>
<reference evidence="1" key="1">
    <citation type="submission" date="2023-10" db="EMBL/GenBank/DDBJ databases">
        <authorList>
            <person name="Chen Y."/>
            <person name="Shah S."/>
            <person name="Dougan E. K."/>
            <person name="Thang M."/>
            <person name="Chan C."/>
        </authorList>
    </citation>
    <scope>NUCLEOTIDE SEQUENCE [LARGE SCALE GENOMIC DNA]</scope>
</reference>
<dbReference type="Gene3D" id="3.40.50.150">
    <property type="entry name" value="Vaccinia Virus protein VP39"/>
    <property type="match status" value="1"/>
</dbReference>
<feature type="non-terminal residue" evidence="1">
    <location>
        <position position="1"/>
    </location>
</feature>
<name>A0ABN9PLD4_9DINO</name>
<keyword evidence="2" id="KW-1185">Reference proteome</keyword>
<gene>
    <name evidence="1" type="ORF">PCOR1329_LOCUS4003</name>
</gene>
<protein>
    <submittedName>
        <fullName evidence="1">Uncharacterized protein</fullName>
    </submittedName>
</protein>
<proteinExistence type="predicted"/>
<accession>A0ABN9PLD4</accession>
<organism evidence="1 2">
    <name type="scientific">Prorocentrum cordatum</name>
    <dbReference type="NCBI Taxonomy" id="2364126"/>
    <lineage>
        <taxon>Eukaryota</taxon>
        <taxon>Sar</taxon>
        <taxon>Alveolata</taxon>
        <taxon>Dinophyceae</taxon>
        <taxon>Prorocentrales</taxon>
        <taxon>Prorocentraceae</taxon>
        <taxon>Prorocentrum</taxon>
    </lineage>
</organism>
<dbReference type="Proteomes" id="UP001189429">
    <property type="component" value="Unassembled WGS sequence"/>
</dbReference>
<dbReference type="SUPFAM" id="SSF53335">
    <property type="entry name" value="S-adenosyl-L-methionine-dependent methyltransferases"/>
    <property type="match status" value="1"/>
</dbReference>
<sequence>ADNHATSPLGNGETSDKVSVPNFRIAVHGFPCKDVSARNVNVKKFKRNIQAKTGKTGTAFAGIVDLLGGVKASSLIFSIGENVKEIAEPPHGEPASESNLAYALRMLDYDTNQFAFAVVLDPRMFATPVSRGRVWIPAISRKVMGELGVTDAELYDWITRLLDRFAGHKLHNIDSLFLGDSDPYVVAIADADWKKTLPWMEEFRPDSDAMWPSQHSAISNRTGHWFATSDLASVASSHAGIRGISRRELDMLICKGMPVPDKIRRFMELGQNGERSGPLPKGPSPHVPCVCPNNKVWVSDKVRVMNGLEFMQCQGIYYPGKDSKIREYSSGFLRDLAGNAMHT</sequence>
<dbReference type="EMBL" id="CAUYUJ010001036">
    <property type="protein sequence ID" value="CAK0793848.1"/>
    <property type="molecule type" value="Genomic_DNA"/>
</dbReference>